<organism evidence="2 3">
    <name type="scientific">Mycobacterium kyorinense</name>
    <dbReference type="NCBI Taxonomy" id="487514"/>
    <lineage>
        <taxon>Bacteria</taxon>
        <taxon>Bacillati</taxon>
        <taxon>Actinomycetota</taxon>
        <taxon>Actinomycetes</taxon>
        <taxon>Mycobacteriales</taxon>
        <taxon>Mycobacteriaceae</taxon>
        <taxon>Mycobacterium</taxon>
    </lineage>
</organism>
<evidence type="ECO:0000313" key="2">
    <source>
        <dbReference type="EMBL" id="OBI49798.1"/>
    </source>
</evidence>
<accession>A0A1A2ZJD9</accession>
<feature type="region of interest" description="Disordered" evidence="1">
    <location>
        <begin position="54"/>
        <end position="86"/>
    </location>
</feature>
<sequence length="86" mass="9744">MHISRRTDIEDKVDEVCVLALLDREIIADRSTESDSPPVRDFKCPDCIASEELREPGLRGVPGKDPLAKHPNRGEVELSEVQYERD</sequence>
<protein>
    <submittedName>
        <fullName evidence="2">Uncharacterized protein</fullName>
    </submittedName>
</protein>
<feature type="compositionally biased region" description="Basic and acidic residues" evidence="1">
    <location>
        <begin position="66"/>
        <end position="86"/>
    </location>
</feature>
<dbReference type="EMBL" id="LZKJ01000059">
    <property type="protein sequence ID" value="OBI49798.1"/>
    <property type="molecule type" value="Genomic_DNA"/>
</dbReference>
<proteinExistence type="predicted"/>
<evidence type="ECO:0000313" key="3">
    <source>
        <dbReference type="Proteomes" id="UP000093592"/>
    </source>
</evidence>
<reference evidence="3" key="1">
    <citation type="submission" date="2016-06" db="EMBL/GenBank/DDBJ databases">
        <authorList>
            <person name="Sutton G."/>
            <person name="Brinkac L."/>
            <person name="Sanka R."/>
            <person name="Adams M."/>
            <person name="Lau E."/>
            <person name="Sam S."/>
            <person name="Sreng N."/>
            <person name="Him V."/>
            <person name="Kerleguer A."/>
            <person name="Cheng S."/>
        </authorList>
    </citation>
    <scope>NUCLEOTIDE SEQUENCE [LARGE SCALE GENOMIC DNA]</scope>
    <source>
        <strain evidence="3">E861</strain>
    </source>
</reference>
<dbReference type="AlphaFoldDB" id="A0A1A2ZJD9"/>
<dbReference type="Proteomes" id="UP000093592">
    <property type="component" value="Unassembled WGS sequence"/>
</dbReference>
<gene>
    <name evidence="2" type="ORF">A5707_16420</name>
</gene>
<evidence type="ECO:0000256" key="1">
    <source>
        <dbReference type="SAM" id="MobiDB-lite"/>
    </source>
</evidence>
<comment type="caution">
    <text evidence="2">The sequence shown here is derived from an EMBL/GenBank/DDBJ whole genome shotgun (WGS) entry which is preliminary data.</text>
</comment>
<name>A0A1A2ZJD9_9MYCO</name>